<dbReference type="Proteomes" id="UP000019462">
    <property type="component" value="Unassembled WGS sequence"/>
</dbReference>
<dbReference type="PANTHER" id="PTHR13620:SF109">
    <property type="entry name" value="3'-5' EXONUCLEASE"/>
    <property type="match status" value="1"/>
</dbReference>
<protein>
    <recommendedName>
        <fullName evidence="8">3'-5' exonuclease</fullName>
    </recommendedName>
    <alternativeName>
        <fullName evidence="9">Werner Syndrome-like exonuclease</fullName>
    </alternativeName>
</protein>
<keyword evidence="6" id="KW-0460">Magnesium</keyword>
<evidence type="ECO:0000256" key="2">
    <source>
        <dbReference type="ARBA" id="ARBA00022722"/>
    </source>
</evidence>
<feature type="region of interest" description="Disordered" evidence="10">
    <location>
        <begin position="59"/>
        <end position="109"/>
    </location>
</feature>
<dbReference type="GO" id="GO:0008408">
    <property type="term" value="F:3'-5' exonuclease activity"/>
    <property type="evidence" value="ECO:0007669"/>
    <property type="project" value="InterPro"/>
</dbReference>
<dbReference type="OrthoDB" id="18193at2759"/>
<dbReference type="HOGENOM" id="CLU_424013_0_0_1"/>
<feature type="domain" description="3'-5' exonuclease" evidence="11">
    <location>
        <begin position="169"/>
        <end position="347"/>
    </location>
</feature>
<organism evidence="12 13">
    <name type="scientific">Moesziomyces aphidis</name>
    <name type="common">Pseudozyma aphidis</name>
    <dbReference type="NCBI Taxonomy" id="84754"/>
    <lineage>
        <taxon>Eukaryota</taxon>
        <taxon>Fungi</taxon>
        <taxon>Dikarya</taxon>
        <taxon>Basidiomycota</taxon>
        <taxon>Ustilaginomycotina</taxon>
        <taxon>Ustilaginomycetes</taxon>
        <taxon>Ustilaginales</taxon>
        <taxon>Ustilaginaceae</taxon>
        <taxon>Moesziomyces</taxon>
    </lineage>
</organism>
<evidence type="ECO:0000256" key="4">
    <source>
        <dbReference type="ARBA" id="ARBA00022801"/>
    </source>
</evidence>
<dbReference type="Gene3D" id="3.30.420.10">
    <property type="entry name" value="Ribonuclease H-like superfamily/Ribonuclease H"/>
    <property type="match status" value="1"/>
</dbReference>
<evidence type="ECO:0000256" key="8">
    <source>
        <dbReference type="ARBA" id="ARBA00040531"/>
    </source>
</evidence>
<dbReference type="CDD" id="cd06141">
    <property type="entry name" value="WRN_exo"/>
    <property type="match status" value="1"/>
</dbReference>
<feature type="region of interest" description="Disordered" evidence="10">
    <location>
        <begin position="570"/>
        <end position="624"/>
    </location>
</feature>
<dbReference type="SMART" id="SM00474">
    <property type="entry name" value="35EXOc"/>
    <property type="match status" value="1"/>
</dbReference>
<evidence type="ECO:0000256" key="9">
    <source>
        <dbReference type="ARBA" id="ARBA00042761"/>
    </source>
</evidence>
<gene>
    <name evidence="12" type="ORF">PaG_05233</name>
</gene>
<dbReference type="AlphaFoldDB" id="W3VKF5"/>
<keyword evidence="3" id="KW-0479">Metal-binding</keyword>
<dbReference type="InterPro" id="IPR002562">
    <property type="entry name" value="3'-5'_exonuclease_dom"/>
</dbReference>
<evidence type="ECO:0000256" key="7">
    <source>
        <dbReference type="ARBA" id="ARBA00023242"/>
    </source>
</evidence>
<dbReference type="SUPFAM" id="SSF53098">
    <property type="entry name" value="Ribonuclease H-like"/>
    <property type="match status" value="1"/>
</dbReference>
<reference evidence="12 13" key="1">
    <citation type="journal article" date="2014" name="Genome Announc.">
        <title>Genome sequence of the basidiomycetous fungus Pseudozyma aphidis DSM70725, an efficient producer of biosurfactant mannosylerythritol lipids.</title>
        <authorList>
            <person name="Lorenz S."/>
            <person name="Guenther M."/>
            <person name="Grumaz C."/>
            <person name="Rupp S."/>
            <person name="Zibek S."/>
            <person name="Sohn K."/>
        </authorList>
    </citation>
    <scope>NUCLEOTIDE SEQUENCE [LARGE SCALE GENOMIC DNA]</scope>
    <source>
        <strain evidence="13">ATCC 32657 / CBS 517.83 / DSM 70725 / JCM 10318 / NBRC 10182 / NRRL Y-7954 / St-0401</strain>
    </source>
</reference>
<keyword evidence="7" id="KW-0539">Nucleus</keyword>
<keyword evidence="4" id="KW-0378">Hydrolase</keyword>
<dbReference type="GO" id="GO:0046872">
    <property type="term" value="F:metal ion binding"/>
    <property type="evidence" value="ECO:0007669"/>
    <property type="project" value="UniProtKB-KW"/>
</dbReference>
<evidence type="ECO:0000256" key="3">
    <source>
        <dbReference type="ARBA" id="ARBA00022723"/>
    </source>
</evidence>
<keyword evidence="13" id="KW-1185">Reference proteome</keyword>
<dbReference type="GO" id="GO:0005634">
    <property type="term" value="C:nucleus"/>
    <property type="evidence" value="ECO:0007669"/>
    <property type="project" value="UniProtKB-SubCell"/>
</dbReference>
<evidence type="ECO:0000256" key="6">
    <source>
        <dbReference type="ARBA" id="ARBA00022842"/>
    </source>
</evidence>
<dbReference type="EMBL" id="AWNI01000022">
    <property type="protein sequence ID" value="ETS61267.1"/>
    <property type="molecule type" value="Genomic_DNA"/>
</dbReference>
<dbReference type="InterPro" id="IPR051132">
    <property type="entry name" value="3-5_Exonuclease_domain"/>
</dbReference>
<sequence length="624" mass="68830">MKLTLAVLPRRFSIPGCSRLGLVPLSASPLSQKAVFDLRGSSLHGRRGGKGWFEMPARARAKNRPPKTWASTHQARAQGQQQRHSSTTASKQSRYRPHQWKISPAKAAKEAEQERLERGLDIYTHTVPAGPEVATGADFLLARSKPSSDSVAAVPQDWTAPARLKTPLLAYTADYDEAEELLSCLGPGPMGLDLEWNFTRFGGANRTALLQLCSPRMILVIHMSAMSHRVPPLLRTILQDPSIIKTGVAVRNDALKLQRDYAIHMRNVLELSNLAKLAQPARWASVGTLISLRDLTRIYLGRRLRKGDVRVSDWETFPLDQEQIEYAASDTFASLEVLRAIAEYFTPTPPDKERDRGGMLAKLDEIDASAQRQATREPLDLASALRLSAYDLLQERMQLTAAETQKQQLRTALRELRAPDQPKEPIKQSKPIQSPKPAASVASTLPPRPKRRAVAAKQDEGESSDEGVTVTRVLLAHDRAMHRWLYSSETIVQVAAGSSIKPTTVAQYLLRALIVAKRTAWQGDAEAKQLLSRFSRDHQCRLDTELKAVGAVERKRYRLLAKSLGCSDVSESAKRRGSPSLSDDETSADAQGPAAVTSPVANRAVSPIEVAESDDEVDVVETSR</sequence>
<dbReference type="InterPro" id="IPR036397">
    <property type="entry name" value="RNaseH_sf"/>
</dbReference>
<evidence type="ECO:0000256" key="5">
    <source>
        <dbReference type="ARBA" id="ARBA00022839"/>
    </source>
</evidence>
<feature type="compositionally biased region" description="Low complexity" evidence="10">
    <location>
        <begin position="73"/>
        <end position="86"/>
    </location>
</feature>
<feature type="compositionally biased region" description="Acidic residues" evidence="10">
    <location>
        <begin position="611"/>
        <end position="624"/>
    </location>
</feature>
<comment type="caution">
    <text evidence="12">The sequence shown here is derived from an EMBL/GenBank/DDBJ whole genome shotgun (WGS) entry which is preliminary data.</text>
</comment>
<feature type="region of interest" description="Disordered" evidence="10">
    <location>
        <begin position="415"/>
        <end position="466"/>
    </location>
</feature>
<dbReference type="GO" id="GO:0006139">
    <property type="term" value="P:nucleobase-containing compound metabolic process"/>
    <property type="evidence" value="ECO:0007669"/>
    <property type="project" value="InterPro"/>
</dbReference>
<dbReference type="PANTHER" id="PTHR13620">
    <property type="entry name" value="3-5 EXONUCLEASE"/>
    <property type="match status" value="1"/>
</dbReference>
<evidence type="ECO:0000256" key="10">
    <source>
        <dbReference type="SAM" id="MobiDB-lite"/>
    </source>
</evidence>
<comment type="subcellular location">
    <subcellularLocation>
        <location evidence="1">Nucleus</location>
    </subcellularLocation>
</comment>
<accession>W3VKF5</accession>
<evidence type="ECO:0000313" key="13">
    <source>
        <dbReference type="Proteomes" id="UP000019462"/>
    </source>
</evidence>
<feature type="compositionally biased region" description="Basic and acidic residues" evidence="10">
    <location>
        <begin position="415"/>
        <end position="427"/>
    </location>
</feature>
<dbReference type="Pfam" id="PF01612">
    <property type="entry name" value="DNA_pol_A_exo1"/>
    <property type="match status" value="1"/>
</dbReference>
<evidence type="ECO:0000259" key="11">
    <source>
        <dbReference type="SMART" id="SM00474"/>
    </source>
</evidence>
<dbReference type="InterPro" id="IPR012337">
    <property type="entry name" value="RNaseH-like_sf"/>
</dbReference>
<keyword evidence="2" id="KW-0540">Nuclease</keyword>
<keyword evidence="5" id="KW-0269">Exonuclease</keyword>
<evidence type="ECO:0000256" key="1">
    <source>
        <dbReference type="ARBA" id="ARBA00004123"/>
    </source>
</evidence>
<proteinExistence type="predicted"/>
<evidence type="ECO:0000313" key="12">
    <source>
        <dbReference type="EMBL" id="ETS61267.1"/>
    </source>
</evidence>
<name>W3VKF5_MOEAP</name>
<dbReference type="GO" id="GO:0003676">
    <property type="term" value="F:nucleic acid binding"/>
    <property type="evidence" value="ECO:0007669"/>
    <property type="project" value="InterPro"/>
</dbReference>